<dbReference type="SUPFAM" id="SSF52743">
    <property type="entry name" value="Subtilisin-like"/>
    <property type="match status" value="1"/>
</dbReference>
<evidence type="ECO:0000256" key="3">
    <source>
        <dbReference type="ARBA" id="ARBA00022801"/>
    </source>
</evidence>
<evidence type="ECO:0000256" key="1">
    <source>
        <dbReference type="ARBA" id="ARBA00011073"/>
    </source>
</evidence>
<dbReference type="FunFam" id="3.40.50.200:FF:000007">
    <property type="entry name" value="Subtilisin-like serine protease"/>
    <property type="match status" value="1"/>
</dbReference>
<feature type="active site" description="Charge relay system" evidence="5">
    <location>
        <position position="134"/>
    </location>
</feature>
<name>A0A9P4LYD4_9PEZI</name>
<keyword evidence="2 5" id="KW-0645">Protease</keyword>
<evidence type="ECO:0000256" key="4">
    <source>
        <dbReference type="ARBA" id="ARBA00022825"/>
    </source>
</evidence>
<feature type="domain" description="Peptidase S8/S53" evidence="7">
    <location>
        <begin position="95"/>
        <end position="337"/>
    </location>
</feature>
<evidence type="ECO:0000313" key="9">
    <source>
        <dbReference type="Proteomes" id="UP000799776"/>
    </source>
</evidence>
<dbReference type="InterPro" id="IPR050131">
    <property type="entry name" value="Peptidase_S8_subtilisin-like"/>
</dbReference>
<dbReference type="PANTHER" id="PTHR43806">
    <property type="entry name" value="PEPTIDASE S8"/>
    <property type="match status" value="1"/>
</dbReference>
<dbReference type="InterPro" id="IPR015500">
    <property type="entry name" value="Peptidase_S8_subtilisin-rel"/>
</dbReference>
<dbReference type="CDD" id="cd04077">
    <property type="entry name" value="Peptidases_S8_PCSK9_ProteinaseK_like"/>
    <property type="match status" value="1"/>
</dbReference>
<comment type="caution">
    <text evidence="8">The sequence shown here is derived from an EMBL/GenBank/DDBJ whole genome shotgun (WGS) entry which is preliminary data.</text>
</comment>
<dbReference type="Gene3D" id="3.40.50.200">
    <property type="entry name" value="Peptidase S8/S53 domain"/>
    <property type="match status" value="1"/>
</dbReference>
<dbReference type="PANTHER" id="PTHR43806:SF11">
    <property type="entry name" value="CEREVISIN-RELATED"/>
    <property type="match status" value="1"/>
</dbReference>
<dbReference type="PROSITE" id="PS51892">
    <property type="entry name" value="SUBTILASE"/>
    <property type="match status" value="1"/>
</dbReference>
<dbReference type="InterPro" id="IPR023827">
    <property type="entry name" value="Peptidase_S8_Asp-AS"/>
</dbReference>
<dbReference type="PROSITE" id="PS00136">
    <property type="entry name" value="SUBTILASE_ASP"/>
    <property type="match status" value="1"/>
</dbReference>
<evidence type="ECO:0000256" key="2">
    <source>
        <dbReference type="ARBA" id="ARBA00022670"/>
    </source>
</evidence>
<dbReference type="EMBL" id="ML978716">
    <property type="protein sequence ID" value="KAF2088694.1"/>
    <property type="molecule type" value="Genomic_DNA"/>
</dbReference>
<dbReference type="Proteomes" id="UP000799776">
    <property type="component" value="Unassembled WGS sequence"/>
</dbReference>
<dbReference type="GO" id="GO:0006508">
    <property type="term" value="P:proteolysis"/>
    <property type="evidence" value="ECO:0007669"/>
    <property type="project" value="UniProtKB-KW"/>
</dbReference>
<protein>
    <submittedName>
        <fullName evidence="8">Subtilisin-like protein</fullName>
    </submittedName>
</protein>
<feature type="active site" description="Charge relay system" evidence="5">
    <location>
        <position position="299"/>
    </location>
</feature>
<keyword evidence="9" id="KW-1185">Reference proteome</keyword>
<proteinExistence type="inferred from homology"/>
<dbReference type="OrthoDB" id="206201at2759"/>
<evidence type="ECO:0000256" key="6">
    <source>
        <dbReference type="RuleBase" id="RU003355"/>
    </source>
</evidence>
<dbReference type="InterPro" id="IPR034193">
    <property type="entry name" value="PCSK9_ProteinaseK-like"/>
</dbReference>
<dbReference type="InterPro" id="IPR036852">
    <property type="entry name" value="Peptidase_S8/S53_dom_sf"/>
</dbReference>
<reference evidence="8" key="1">
    <citation type="journal article" date="2020" name="Stud. Mycol.">
        <title>101 Dothideomycetes genomes: a test case for predicting lifestyles and emergence of pathogens.</title>
        <authorList>
            <person name="Haridas S."/>
            <person name="Albert R."/>
            <person name="Binder M."/>
            <person name="Bloem J."/>
            <person name="Labutti K."/>
            <person name="Salamov A."/>
            <person name="Andreopoulos B."/>
            <person name="Baker S."/>
            <person name="Barry K."/>
            <person name="Bills G."/>
            <person name="Bluhm B."/>
            <person name="Cannon C."/>
            <person name="Castanera R."/>
            <person name="Culley D."/>
            <person name="Daum C."/>
            <person name="Ezra D."/>
            <person name="Gonzalez J."/>
            <person name="Henrissat B."/>
            <person name="Kuo A."/>
            <person name="Liang C."/>
            <person name="Lipzen A."/>
            <person name="Lutzoni F."/>
            <person name="Magnuson J."/>
            <person name="Mondo S."/>
            <person name="Nolan M."/>
            <person name="Ohm R."/>
            <person name="Pangilinan J."/>
            <person name="Park H.-J."/>
            <person name="Ramirez L."/>
            <person name="Alfaro M."/>
            <person name="Sun H."/>
            <person name="Tritt A."/>
            <person name="Yoshinaga Y."/>
            <person name="Zwiers L.-H."/>
            <person name="Turgeon B."/>
            <person name="Goodwin S."/>
            <person name="Spatafora J."/>
            <person name="Crous P."/>
            <person name="Grigoriev I."/>
        </authorList>
    </citation>
    <scope>NUCLEOTIDE SEQUENCE</scope>
    <source>
        <strain evidence="8">CBS 121410</strain>
    </source>
</reference>
<gene>
    <name evidence="8" type="ORF">K490DRAFT_73052</name>
</gene>
<dbReference type="AlphaFoldDB" id="A0A9P4LYD4"/>
<evidence type="ECO:0000313" key="8">
    <source>
        <dbReference type="EMBL" id="KAF2088694.1"/>
    </source>
</evidence>
<evidence type="ECO:0000256" key="5">
    <source>
        <dbReference type="PROSITE-ProRule" id="PRU01240"/>
    </source>
</evidence>
<dbReference type="PROSITE" id="PS00138">
    <property type="entry name" value="SUBTILASE_SER"/>
    <property type="match status" value="1"/>
</dbReference>
<dbReference type="InterPro" id="IPR023828">
    <property type="entry name" value="Peptidase_S8_Ser-AS"/>
</dbReference>
<feature type="active site" description="Charge relay system" evidence="5">
    <location>
        <position position="104"/>
    </location>
</feature>
<keyword evidence="4 5" id="KW-0720">Serine protease</keyword>
<sequence length="360" mass="36799">MARLDLNADMEDVFALYNNTHFRGFSGAITADEVDSFIAMEDVLTVSEVVEITIDASRSTAPWGLQRISQDSTISSSKSTTARTYTYTYSDSSLGSGVDVYVIDTGLLVSHTEFGSRATMGFTYFTSNTDGNGHGTHTSGTVGGSTVGVASKANLIGVKVLKDSGSGTSTSLLAGFDYVAAQHSSRSSDSNFVGSIASMSLGFSGRSTSVETALKQLVSSGVHAAVAAGNDAADACDTSPAALGGSNSNVVTVGAMNIDDSVSQFSNTGSCVDIYAPGEDVVSSYNTGNSAYATLSGTSMATPHVAGLMAYLLVAEGSSVNTPAKMKKYLKNTAVTSELGTSDAPDYISGGSLIIANNGS</sequence>
<dbReference type="PRINTS" id="PR00723">
    <property type="entry name" value="SUBTILISIN"/>
</dbReference>
<comment type="similarity">
    <text evidence="1 5 6">Belongs to the peptidase S8 family.</text>
</comment>
<evidence type="ECO:0000259" key="7">
    <source>
        <dbReference type="Pfam" id="PF00082"/>
    </source>
</evidence>
<organism evidence="8 9">
    <name type="scientific">Saccharata proteae CBS 121410</name>
    <dbReference type="NCBI Taxonomy" id="1314787"/>
    <lineage>
        <taxon>Eukaryota</taxon>
        <taxon>Fungi</taxon>
        <taxon>Dikarya</taxon>
        <taxon>Ascomycota</taxon>
        <taxon>Pezizomycotina</taxon>
        <taxon>Dothideomycetes</taxon>
        <taxon>Dothideomycetes incertae sedis</taxon>
        <taxon>Botryosphaeriales</taxon>
        <taxon>Saccharataceae</taxon>
        <taxon>Saccharata</taxon>
    </lineage>
</organism>
<accession>A0A9P4LYD4</accession>
<dbReference type="Pfam" id="PF00082">
    <property type="entry name" value="Peptidase_S8"/>
    <property type="match status" value="1"/>
</dbReference>
<dbReference type="InterPro" id="IPR000209">
    <property type="entry name" value="Peptidase_S8/S53_dom"/>
</dbReference>
<dbReference type="GO" id="GO:0004252">
    <property type="term" value="F:serine-type endopeptidase activity"/>
    <property type="evidence" value="ECO:0007669"/>
    <property type="project" value="UniProtKB-UniRule"/>
</dbReference>
<keyword evidence="3 5" id="KW-0378">Hydrolase</keyword>